<dbReference type="Proteomes" id="UP000536509">
    <property type="component" value="Unassembled WGS sequence"/>
</dbReference>
<evidence type="ECO:0000256" key="1">
    <source>
        <dbReference type="SAM" id="Phobius"/>
    </source>
</evidence>
<dbReference type="CDD" id="cd20170">
    <property type="entry name" value="Peptidase_M90-like"/>
    <property type="match status" value="1"/>
</dbReference>
<keyword evidence="3" id="KW-1185">Reference proteome</keyword>
<accession>A0A7Y3R8P2</accession>
<name>A0A7Y3R8P2_9FLAO</name>
<keyword evidence="1" id="KW-0472">Membrane</keyword>
<dbReference type="Gene3D" id="1.10.472.150">
    <property type="entry name" value="Glucose-regulated metallo-peptidase M90, N-terminal domain"/>
    <property type="match status" value="1"/>
</dbReference>
<organism evidence="2 3">
    <name type="scientific">Flavobacterium rivulicola</name>
    <dbReference type="NCBI Taxonomy" id="2732161"/>
    <lineage>
        <taxon>Bacteria</taxon>
        <taxon>Pseudomonadati</taxon>
        <taxon>Bacteroidota</taxon>
        <taxon>Flavobacteriia</taxon>
        <taxon>Flavobacteriales</taxon>
        <taxon>Flavobacteriaceae</taxon>
        <taxon>Flavobacterium</taxon>
    </lineage>
</organism>
<reference evidence="2 3" key="1">
    <citation type="submission" date="2020-05" db="EMBL/GenBank/DDBJ databases">
        <title>Draft genome of Flavobacterium sp. IMCC34852.</title>
        <authorList>
            <person name="Song J."/>
            <person name="Cho J.-C."/>
        </authorList>
    </citation>
    <scope>NUCLEOTIDE SEQUENCE [LARGE SCALE GENOMIC DNA]</scope>
    <source>
        <strain evidence="2 3">IMCC34852</strain>
    </source>
</reference>
<dbReference type="AlphaFoldDB" id="A0A7Y3R8P2"/>
<dbReference type="Pfam" id="PF06167">
    <property type="entry name" value="Peptidase_M90"/>
    <property type="match status" value="1"/>
</dbReference>
<dbReference type="GO" id="GO:0005829">
    <property type="term" value="C:cytosol"/>
    <property type="evidence" value="ECO:0007669"/>
    <property type="project" value="TreeGrafter"/>
</dbReference>
<evidence type="ECO:0000313" key="2">
    <source>
        <dbReference type="EMBL" id="NNT71922.1"/>
    </source>
</evidence>
<feature type="transmembrane region" description="Helical" evidence="1">
    <location>
        <begin position="6"/>
        <end position="29"/>
    </location>
</feature>
<dbReference type="InterPro" id="IPR010384">
    <property type="entry name" value="MtfA_fam"/>
</dbReference>
<gene>
    <name evidence="2" type="ORF">HKT18_06815</name>
</gene>
<comment type="caution">
    <text evidence="2">The sequence shown here is derived from an EMBL/GenBank/DDBJ whole genome shotgun (WGS) entry which is preliminary data.</text>
</comment>
<dbReference type="PANTHER" id="PTHR30164">
    <property type="entry name" value="MTFA PEPTIDASE"/>
    <property type="match status" value="1"/>
</dbReference>
<dbReference type="SUPFAM" id="SSF55486">
    <property type="entry name" value="Metalloproteases ('zincins'), catalytic domain"/>
    <property type="match status" value="1"/>
</dbReference>
<dbReference type="GO" id="GO:0004177">
    <property type="term" value="F:aminopeptidase activity"/>
    <property type="evidence" value="ECO:0007669"/>
    <property type="project" value="TreeGrafter"/>
</dbReference>
<proteinExistence type="predicted"/>
<dbReference type="RefSeq" id="WP_171222111.1">
    <property type="nucleotide sequence ID" value="NZ_CP121446.1"/>
</dbReference>
<dbReference type="EMBL" id="JABEVX010000003">
    <property type="protein sequence ID" value="NNT71922.1"/>
    <property type="molecule type" value="Genomic_DNA"/>
</dbReference>
<sequence length="271" mass="32802">MEVIFILLVGLLLLGAFFFFFFMFIMSLLDDIWIALFHRPLYIHLYLKPKKITPEEASFLRQKFPFYQKLSEKRKVYFNHRLATFKETYQFIPRQDFVINQEVQTLIAGTYVMLTFGMRRYLIDSFDKIIIYPEEYYSNHTEEYHKGEFNPKMKAVVFSWKDFTAGYEIENDNLNLGVHEFSHVVHLHSLRSNDGSSLAFRKHYKRLHKEVNHPPNRQRLIDSDYFRIYAFTNQFEFISVIIEHYFETPDEFKTQFPELFSHVSKMLNHKH</sequence>
<keyword evidence="1" id="KW-1133">Transmembrane helix</keyword>
<dbReference type="InterPro" id="IPR042252">
    <property type="entry name" value="MtfA_N"/>
</dbReference>
<dbReference type="PANTHER" id="PTHR30164:SF2">
    <property type="entry name" value="PROTEIN MTFA"/>
    <property type="match status" value="1"/>
</dbReference>
<protein>
    <recommendedName>
        <fullName evidence="4">Zinc-dependent peptidase</fullName>
    </recommendedName>
</protein>
<evidence type="ECO:0000313" key="3">
    <source>
        <dbReference type="Proteomes" id="UP000536509"/>
    </source>
</evidence>
<keyword evidence="1" id="KW-0812">Transmembrane</keyword>
<evidence type="ECO:0008006" key="4">
    <source>
        <dbReference type="Google" id="ProtNLM"/>
    </source>
</evidence>